<dbReference type="EMBL" id="JAGTTL010000014">
    <property type="protein sequence ID" value="KAK6313311.1"/>
    <property type="molecule type" value="Genomic_DNA"/>
</dbReference>
<protein>
    <submittedName>
        <fullName evidence="1">Uncharacterized protein</fullName>
    </submittedName>
</protein>
<comment type="caution">
    <text evidence="1">The sequence shown here is derived from an EMBL/GenBank/DDBJ whole genome shotgun (WGS) entry which is preliminary data.</text>
</comment>
<gene>
    <name evidence="1" type="ORF">J4Q44_G00166580</name>
</gene>
<dbReference type="AlphaFoldDB" id="A0AAN8QVU5"/>
<evidence type="ECO:0000313" key="2">
    <source>
        <dbReference type="Proteomes" id="UP001356427"/>
    </source>
</evidence>
<accession>A0AAN8QVU5</accession>
<sequence length="72" mass="7889">MEEQRGLVPTSCGWGGGTSCCEEKVLILAQECTVQLLTCDLSSPLRKIKISPQSLFPFLTLPLICLENKCAF</sequence>
<dbReference type="PROSITE" id="PS51257">
    <property type="entry name" value="PROKAR_LIPOPROTEIN"/>
    <property type="match status" value="1"/>
</dbReference>
<reference evidence="1 2" key="1">
    <citation type="submission" date="2021-04" db="EMBL/GenBank/DDBJ databases">
        <authorList>
            <person name="De Guttry C."/>
            <person name="Zahm M."/>
            <person name="Klopp C."/>
            <person name="Cabau C."/>
            <person name="Louis A."/>
            <person name="Berthelot C."/>
            <person name="Parey E."/>
            <person name="Roest Crollius H."/>
            <person name="Montfort J."/>
            <person name="Robinson-Rechavi M."/>
            <person name="Bucao C."/>
            <person name="Bouchez O."/>
            <person name="Gislard M."/>
            <person name="Lluch J."/>
            <person name="Milhes M."/>
            <person name="Lampietro C."/>
            <person name="Lopez Roques C."/>
            <person name="Donnadieu C."/>
            <person name="Braasch I."/>
            <person name="Desvignes T."/>
            <person name="Postlethwait J."/>
            <person name="Bobe J."/>
            <person name="Wedekind C."/>
            <person name="Guiguen Y."/>
        </authorList>
    </citation>
    <scope>NUCLEOTIDE SEQUENCE [LARGE SCALE GENOMIC DNA]</scope>
    <source>
        <strain evidence="1">Cs_M1</strain>
        <tissue evidence="1">Blood</tissue>
    </source>
</reference>
<evidence type="ECO:0000313" key="1">
    <source>
        <dbReference type="EMBL" id="KAK6313311.1"/>
    </source>
</evidence>
<dbReference type="Proteomes" id="UP001356427">
    <property type="component" value="Unassembled WGS sequence"/>
</dbReference>
<name>A0AAN8QVU5_9TELE</name>
<keyword evidence="2" id="KW-1185">Reference proteome</keyword>
<organism evidence="1 2">
    <name type="scientific">Coregonus suidteri</name>
    <dbReference type="NCBI Taxonomy" id="861788"/>
    <lineage>
        <taxon>Eukaryota</taxon>
        <taxon>Metazoa</taxon>
        <taxon>Chordata</taxon>
        <taxon>Craniata</taxon>
        <taxon>Vertebrata</taxon>
        <taxon>Euteleostomi</taxon>
        <taxon>Actinopterygii</taxon>
        <taxon>Neopterygii</taxon>
        <taxon>Teleostei</taxon>
        <taxon>Protacanthopterygii</taxon>
        <taxon>Salmoniformes</taxon>
        <taxon>Salmonidae</taxon>
        <taxon>Coregoninae</taxon>
        <taxon>Coregonus</taxon>
    </lineage>
</organism>
<proteinExistence type="predicted"/>